<dbReference type="SUPFAM" id="SSF46785">
    <property type="entry name" value="Winged helix' DNA-binding domain"/>
    <property type="match status" value="1"/>
</dbReference>
<dbReference type="Gene3D" id="3.40.190.290">
    <property type="match status" value="1"/>
</dbReference>
<evidence type="ECO:0000313" key="6">
    <source>
        <dbReference type="EMBL" id="PLC52734.1"/>
    </source>
</evidence>
<dbReference type="PROSITE" id="PS50931">
    <property type="entry name" value="HTH_LYSR"/>
    <property type="match status" value="1"/>
</dbReference>
<dbReference type="EMBL" id="PDNV01000011">
    <property type="protein sequence ID" value="PLC52734.1"/>
    <property type="molecule type" value="Genomic_DNA"/>
</dbReference>
<dbReference type="Pfam" id="PF03466">
    <property type="entry name" value="LysR_substrate"/>
    <property type="match status" value="1"/>
</dbReference>
<dbReference type="SUPFAM" id="SSF53850">
    <property type="entry name" value="Periplasmic binding protein-like II"/>
    <property type="match status" value="1"/>
</dbReference>
<dbReference type="PANTHER" id="PTHR30537">
    <property type="entry name" value="HTH-TYPE TRANSCRIPTIONAL REGULATOR"/>
    <property type="match status" value="1"/>
</dbReference>
<evidence type="ECO:0000256" key="4">
    <source>
        <dbReference type="ARBA" id="ARBA00023163"/>
    </source>
</evidence>
<dbReference type="RefSeq" id="WP_102071191.1">
    <property type="nucleotide sequence ID" value="NZ_PDNV01000011.1"/>
</dbReference>
<evidence type="ECO:0000256" key="1">
    <source>
        <dbReference type="ARBA" id="ARBA00009437"/>
    </source>
</evidence>
<keyword evidence="4" id="KW-0804">Transcription</keyword>
<dbReference type="Proteomes" id="UP000234328">
    <property type="component" value="Unassembled WGS sequence"/>
</dbReference>
<dbReference type="CDD" id="cd08422">
    <property type="entry name" value="PBP2_CrgA_like"/>
    <property type="match status" value="1"/>
</dbReference>
<dbReference type="PANTHER" id="PTHR30537:SF5">
    <property type="entry name" value="HTH-TYPE TRANSCRIPTIONAL ACTIVATOR TTDR-RELATED"/>
    <property type="match status" value="1"/>
</dbReference>
<comment type="caution">
    <text evidence="6">The sequence shown here is derived from an EMBL/GenBank/DDBJ whole genome shotgun (WGS) entry which is preliminary data.</text>
</comment>
<feature type="domain" description="HTH lysR-type" evidence="5">
    <location>
        <begin position="22"/>
        <end position="65"/>
    </location>
</feature>
<name>A0A2N4UCI3_9BURK</name>
<evidence type="ECO:0000256" key="3">
    <source>
        <dbReference type="ARBA" id="ARBA00023125"/>
    </source>
</evidence>
<dbReference type="InterPro" id="IPR036388">
    <property type="entry name" value="WH-like_DNA-bd_sf"/>
</dbReference>
<keyword evidence="3" id="KW-0238">DNA-binding</keyword>
<dbReference type="Gene3D" id="1.10.10.10">
    <property type="entry name" value="Winged helix-like DNA-binding domain superfamily/Winged helix DNA-binding domain"/>
    <property type="match status" value="1"/>
</dbReference>
<evidence type="ECO:0000259" key="5">
    <source>
        <dbReference type="PROSITE" id="PS50931"/>
    </source>
</evidence>
<evidence type="ECO:0000256" key="2">
    <source>
        <dbReference type="ARBA" id="ARBA00023015"/>
    </source>
</evidence>
<protein>
    <submittedName>
        <fullName evidence="6">LysR family transcriptional regulator</fullName>
    </submittedName>
</protein>
<gene>
    <name evidence="6" type="ORF">CR155_16800</name>
</gene>
<keyword evidence="7" id="KW-1185">Reference proteome</keyword>
<evidence type="ECO:0000313" key="7">
    <source>
        <dbReference type="Proteomes" id="UP000234328"/>
    </source>
</evidence>
<dbReference type="InterPro" id="IPR000847">
    <property type="entry name" value="LysR_HTH_N"/>
</dbReference>
<dbReference type="AlphaFoldDB" id="A0A2N4UCI3"/>
<accession>A0A2N4UCI3</accession>
<dbReference type="GO" id="GO:0003700">
    <property type="term" value="F:DNA-binding transcription factor activity"/>
    <property type="evidence" value="ECO:0007669"/>
    <property type="project" value="InterPro"/>
</dbReference>
<dbReference type="Pfam" id="PF00126">
    <property type="entry name" value="HTH_1"/>
    <property type="match status" value="1"/>
</dbReference>
<comment type="similarity">
    <text evidence="1">Belongs to the LysR transcriptional regulatory family.</text>
</comment>
<keyword evidence="2" id="KW-0805">Transcription regulation</keyword>
<dbReference type="InterPro" id="IPR036390">
    <property type="entry name" value="WH_DNA-bd_sf"/>
</dbReference>
<proteinExistence type="inferred from homology"/>
<sequence length="308" mass="33710">MKEHKTELPWSHIYWLSMLGVSGSYTAAAKRLGVSKGAVSLRIAELEQLAGVALVRRTTRSVRLTQAGQALVDGSEQAFTAIERSFDNILDLAEIPRGVVRVTVPVALGRQKIVPLMSKFLENCPDVRIEIELSDHVSSLAQEGFDLAIRHTSSVPETHVAWLLQPSRTLLVATPAYLAKRGVPKTPDDLSTHNCLYYLRSAALPAWSFVPVGRNADRHSVAVRGNFSANNSEALRGVVMADQGIALLPDFSAQEDVSAKRLVHLLPDWEPVGAFGNAIYAIRPYSAYVPRAVRAFVDHLKSELQAKA</sequence>
<dbReference type="InterPro" id="IPR058163">
    <property type="entry name" value="LysR-type_TF_proteobact-type"/>
</dbReference>
<dbReference type="GO" id="GO:0006351">
    <property type="term" value="P:DNA-templated transcription"/>
    <property type="evidence" value="ECO:0007669"/>
    <property type="project" value="TreeGrafter"/>
</dbReference>
<reference evidence="6 7" key="1">
    <citation type="submission" date="2017-10" db="EMBL/GenBank/DDBJ databases">
        <title>Two draft genome sequences of Pusillimonas sp. strains isolated from a nitrate- and radionuclide-contaminated groundwater in Russia.</title>
        <authorList>
            <person name="Grouzdev D.S."/>
            <person name="Tourova T.P."/>
            <person name="Goeva M.A."/>
            <person name="Babich T.L."/>
            <person name="Sokolova D.S."/>
            <person name="Abdullin R."/>
            <person name="Poltaraus A.B."/>
            <person name="Toshchakov S.V."/>
            <person name="Nazina T.N."/>
        </authorList>
    </citation>
    <scope>NUCLEOTIDE SEQUENCE [LARGE SCALE GENOMIC DNA]</scope>
    <source>
        <strain evidence="6 7">JR1/69-2-13</strain>
    </source>
</reference>
<dbReference type="GO" id="GO:0043565">
    <property type="term" value="F:sequence-specific DNA binding"/>
    <property type="evidence" value="ECO:0007669"/>
    <property type="project" value="TreeGrafter"/>
</dbReference>
<dbReference type="OrthoDB" id="8928056at2"/>
<organism evidence="6 7">
    <name type="scientific">Pollutimonas nitritireducens</name>
    <dbReference type="NCBI Taxonomy" id="2045209"/>
    <lineage>
        <taxon>Bacteria</taxon>
        <taxon>Pseudomonadati</taxon>
        <taxon>Pseudomonadota</taxon>
        <taxon>Betaproteobacteria</taxon>
        <taxon>Burkholderiales</taxon>
        <taxon>Alcaligenaceae</taxon>
        <taxon>Pollutimonas</taxon>
    </lineage>
</organism>
<dbReference type="InterPro" id="IPR005119">
    <property type="entry name" value="LysR_subst-bd"/>
</dbReference>